<dbReference type="SUPFAM" id="SSF56968">
    <property type="entry name" value="Lipovitellin-phosvitin complex, beta-sheet shell regions"/>
    <property type="match status" value="3"/>
</dbReference>
<dbReference type="Gene3D" id="2.20.50.20">
    <property type="entry name" value="Lipovitellin. Chain A, domain 3"/>
    <property type="match status" value="2"/>
</dbReference>
<dbReference type="InterPro" id="IPR037088">
    <property type="entry name" value="Vitellinogen_b-sht_shell_sf"/>
</dbReference>
<accession>A0A3M0K5W1</accession>
<dbReference type="SMART" id="SM01169">
    <property type="entry name" value="DUF1943"/>
    <property type="match status" value="1"/>
</dbReference>
<feature type="compositionally biased region" description="Low complexity" evidence="11">
    <location>
        <begin position="1499"/>
        <end position="1517"/>
    </location>
</feature>
<dbReference type="GO" id="GO:0005319">
    <property type="term" value="F:lipid transporter activity"/>
    <property type="evidence" value="ECO:0007669"/>
    <property type="project" value="InterPro"/>
</dbReference>
<evidence type="ECO:0000313" key="15">
    <source>
        <dbReference type="Proteomes" id="UP000269221"/>
    </source>
</evidence>
<dbReference type="InterPro" id="IPR015255">
    <property type="entry name" value="Vitellinogen_open_b-sht"/>
</dbReference>
<dbReference type="PROSITE" id="PS51233">
    <property type="entry name" value="VWFD"/>
    <property type="match status" value="1"/>
</dbReference>
<keyword evidence="3" id="KW-0732">Signal</keyword>
<evidence type="ECO:0000256" key="11">
    <source>
        <dbReference type="SAM" id="MobiDB-lite"/>
    </source>
</evidence>
<comment type="function">
    <text evidence="8">Phosvitin is believed to be of importance in sequestering calcium, iron and other cations for the developing embryo.</text>
</comment>
<dbReference type="Pfam" id="PF01347">
    <property type="entry name" value="Vitellogenin_N"/>
    <property type="match status" value="1"/>
</dbReference>
<dbReference type="PROSITE" id="PS51211">
    <property type="entry name" value="VITELLOGENIN"/>
    <property type="match status" value="1"/>
</dbReference>
<evidence type="ECO:0000256" key="1">
    <source>
        <dbReference type="ARBA" id="ARBA00009291"/>
    </source>
</evidence>
<evidence type="ECO:0000256" key="7">
    <source>
        <dbReference type="ARBA" id="ARBA00023180"/>
    </source>
</evidence>
<dbReference type="GO" id="GO:0032355">
    <property type="term" value="P:response to estradiol"/>
    <property type="evidence" value="ECO:0007669"/>
    <property type="project" value="TreeGrafter"/>
</dbReference>
<dbReference type="Pfam" id="PF09172">
    <property type="entry name" value="Vit_open_b-sht"/>
    <property type="match status" value="1"/>
</dbReference>
<dbReference type="SMART" id="SM00216">
    <property type="entry name" value="VWD"/>
    <property type="match status" value="1"/>
</dbReference>
<dbReference type="InterPro" id="IPR011030">
    <property type="entry name" value="Lipovitellin_superhlx_dom"/>
</dbReference>
<dbReference type="InterPro" id="IPR021622">
    <property type="entry name" value="Afadin/alpha-actinin-bd"/>
</dbReference>
<dbReference type="InterPro" id="IPR001747">
    <property type="entry name" value="Vitellogenin_N"/>
</dbReference>
<dbReference type="Gene3D" id="1.25.10.20">
    <property type="entry name" value="Vitellinogen, superhelical"/>
    <property type="match status" value="1"/>
</dbReference>
<dbReference type="Proteomes" id="UP000269221">
    <property type="component" value="Unassembled WGS sequence"/>
</dbReference>
<feature type="region of interest" description="Disordered" evidence="11">
    <location>
        <begin position="1262"/>
        <end position="1305"/>
    </location>
</feature>
<dbReference type="InterPro" id="IPR050733">
    <property type="entry name" value="Vitellogenin/Apolipophorin"/>
</dbReference>
<organism evidence="14 15">
    <name type="scientific">Hirundo rustica rustica</name>
    <dbReference type="NCBI Taxonomy" id="333673"/>
    <lineage>
        <taxon>Eukaryota</taxon>
        <taxon>Metazoa</taxon>
        <taxon>Chordata</taxon>
        <taxon>Craniata</taxon>
        <taxon>Vertebrata</taxon>
        <taxon>Euteleostomi</taxon>
        <taxon>Archelosauria</taxon>
        <taxon>Archosauria</taxon>
        <taxon>Dinosauria</taxon>
        <taxon>Saurischia</taxon>
        <taxon>Theropoda</taxon>
        <taxon>Coelurosauria</taxon>
        <taxon>Aves</taxon>
        <taxon>Neognathae</taxon>
        <taxon>Neoaves</taxon>
        <taxon>Telluraves</taxon>
        <taxon>Australaves</taxon>
        <taxon>Passeriformes</taxon>
        <taxon>Sylvioidea</taxon>
        <taxon>Hirundinidae</taxon>
        <taxon>Hirundo</taxon>
    </lineage>
</organism>
<dbReference type="PANTHER" id="PTHR23345">
    <property type="entry name" value="VITELLOGENIN-RELATED"/>
    <property type="match status" value="1"/>
</dbReference>
<evidence type="ECO:0000313" key="14">
    <source>
        <dbReference type="EMBL" id="RMC08528.1"/>
    </source>
</evidence>
<feature type="domain" description="VWFD" evidence="13">
    <location>
        <begin position="2013"/>
        <end position="2200"/>
    </location>
</feature>
<reference evidence="14 15" key="1">
    <citation type="submission" date="2018-07" db="EMBL/GenBank/DDBJ databases">
        <title>A high quality draft genome assembly of the barn swallow (H. rustica rustica).</title>
        <authorList>
            <person name="Formenti G."/>
            <person name="Chiara M."/>
            <person name="Poveda L."/>
            <person name="Francoijs K.-J."/>
            <person name="Bonisoli-Alquati A."/>
            <person name="Canova L."/>
            <person name="Gianfranceschi L."/>
            <person name="Horner D.S."/>
            <person name="Saino N."/>
        </authorList>
    </citation>
    <scope>NUCLEOTIDE SEQUENCE [LARGE SCALE GENOMIC DNA]</scope>
    <source>
        <strain evidence="14">Chelidonia</strain>
        <tissue evidence="14">Blood</tissue>
    </source>
</reference>
<feature type="compositionally biased region" description="Basic and acidic residues" evidence="11">
    <location>
        <begin position="1727"/>
        <end position="1741"/>
    </location>
</feature>
<keyword evidence="4" id="KW-0758">Storage protein</keyword>
<evidence type="ECO:0000256" key="10">
    <source>
        <dbReference type="SAM" id="Coils"/>
    </source>
</evidence>
<dbReference type="EMBL" id="QRBI01000117">
    <property type="protein sequence ID" value="RMC08528.1"/>
    <property type="molecule type" value="Genomic_DNA"/>
</dbReference>
<feature type="coiled-coil region" evidence="10">
    <location>
        <begin position="182"/>
        <end position="209"/>
    </location>
</feature>
<dbReference type="STRING" id="333673.A0A3M0K5W1"/>
<proteinExistence type="inferred from homology"/>
<evidence type="ECO:0000256" key="8">
    <source>
        <dbReference type="ARBA" id="ARBA00056783"/>
    </source>
</evidence>
<dbReference type="SMART" id="SM01170">
    <property type="entry name" value="DUF1944"/>
    <property type="match status" value="1"/>
</dbReference>
<comment type="caution">
    <text evidence="14">The sequence shown here is derived from an EMBL/GenBank/DDBJ whole genome shotgun (WGS) entry which is preliminary data.</text>
</comment>
<dbReference type="GO" id="GO:0045735">
    <property type="term" value="F:nutrient reservoir activity"/>
    <property type="evidence" value="ECO:0007669"/>
    <property type="project" value="UniProtKB-KW"/>
</dbReference>
<dbReference type="InterPro" id="IPR015817">
    <property type="entry name" value="Vitellinogen_open_b-sht_sub1"/>
</dbReference>
<dbReference type="PANTHER" id="PTHR23345:SF15">
    <property type="entry name" value="VITELLOGENIN 1-RELATED"/>
    <property type="match status" value="1"/>
</dbReference>
<feature type="domain" description="Vitellogenin" evidence="12">
    <location>
        <begin position="350"/>
        <end position="988"/>
    </location>
</feature>
<comment type="caution">
    <text evidence="9">Lacks conserved residue(s) required for the propagation of feature annotation.</text>
</comment>
<dbReference type="InterPro" id="IPR015258">
    <property type="entry name" value="Vitellinogen_b-sht_shell"/>
</dbReference>
<feature type="disulfide bond" evidence="9">
    <location>
        <begin position="488"/>
        <end position="514"/>
    </location>
</feature>
<feature type="compositionally biased region" description="Low complexity" evidence="11">
    <location>
        <begin position="1543"/>
        <end position="1704"/>
    </location>
</feature>
<dbReference type="FunFam" id="2.30.230.10:FF:000002">
    <property type="entry name" value="Vitellogenin 7"/>
    <property type="match status" value="1"/>
</dbReference>
<dbReference type="Pfam" id="PF11559">
    <property type="entry name" value="ADIP"/>
    <property type="match status" value="1"/>
</dbReference>
<feature type="region of interest" description="Disordered" evidence="11">
    <location>
        <begin position="1489"/>
        <end position="1747"/>
    </location>
</feature>
<protein>
    <submittedName>
        <fullName evidence="14">Uncharacterized protein</fullName>
    </submittedName>
</protein>
<keyword evidence="15" id="KW-1185">Reference proteome</keyword>
<feature type="compositionally biased region" description="Acidic residues" evidence="11">
    <location>
        <begin position="1524"/>
        <end position="1533"/>
    </location>
</feature>
<dbReference type="Pfam" id="PF00094">
    <property type="entry name" value="VWD"/>
    <property type="match status" value="1"/>
</dbReference>
<keyword evidence="6 9" id="KW-1015">Disulfide bond</keyword>
<evidence type="ECO:0000256" key="5">
    <source>
        <dbReference type="ARBA" id="ARBA00023054"/>
    </source>
</evidence>
<keyword evidence="7" id="KW-0325">Glycoprotein</keyword>
<dbReference type="Gene3D" id="2.20.90.10">
    <property type="entry name" value="Vitellinogen, beta-sheet shell domain"/>
    <property type="match status" value="1"/>
</dbReference>
<feature type="region of interest" description="Disordered" evidence="11">
    <location>
        <begin position="1773"/>
        <end position="1796"/>
    </location>
</feature>
<sequence>MLGGDAYVTHVASNCTKYFAAEPVAQVASLSLLLWEIGRLLLCRCCHQELTTLGFPSIYAESKGKELNLIAIINCMNELLALQHKNLRAQEEVEMQHLKLGSDMDHLQNCYAKLKVLSDQEEDSGELNKENMWELSCETVREQLTNSIRKQWRMLKNHVEKLDNQVSRGHSGALNEKDVISREDHELETEKLELEIQQCKEMIKTQQQLLQQQLTCDDDTTLLLQDCYLLEERERLQEEWRLFREQKKNFEKERKSFTEAAIRLGLERKAFEEDRGAWLKHQFLKSDPDIRLVKSASRQRKPPSVLSPAVSPEPCQISQYITQNSFELYKMYNYLECIRGSQKFDIDPGFSSRKSYLYSYEGWVLSGLQEKNLAKAGVRLSCKLEISGLSENTYLLKIRSPQLEEYNGIWPRDPFTRSSKITQTVSSCLTRPFKFEYSSGRVGKIYGPENCPDTCINIVRGILNLIQITIKKSQNVYELQEAGIGGVCHTRYVIQEDKKNSRVSVTKTVDQNNCQEKVVKSLGMAYIYPCPVDVTKERIIKGTAAFSYKLKQSDSGTLITEVVSQQVYQISPFSEPTGVAVTEAKQQLTLLEVKSEWGSSPDISMQSYGGLQYQFPAVLPQMSVQLIKTKNPEQRIIETLQHIVLNNQQDFHDDLPYRFLELVQLCRTASADTLESIWRQCSDKPRYRRWLLSAVSATGTTEALKFLKSRIRSDDLSYLQALLSVPFALHLTKADEHTVPIAADLVTSSRIQKNPILQQLASLGYSSVVNRYCSQTSACPKEALQPIHDLADEAISRGREDKMKLALKCIGNMGEPASIKRILKFLPMFSSSASEIPIHIQIDAIMALRKIAWKDSKTVQGYLIQILADESLSPEVRMMACAVIFETRPALPLITTIANVAMKESNLQVASFVYSHMKALSKSRLPYTYNISSACNIALKLLAPKLDRLSYRYSKVIRISGYFDNYKVGAAGDVFVMNSPGTMFPSAIISKLTAYSAGSVADLVEAGVRVEGLTDVIMKRNIPFAEYSTYKKIKEIGKALLGWKELPTETPLISAYFKLFGQELAYININKEILQQAVKTVLEPADRSAVLKRLAGQLRSGIAGQWTQPLWLGELRYIVPTCTGLPLEYSSYSAALARAAVSVDGKISPPLTGDFKPSQLLESTVQIRSDINPSLYIQKFATMGVNTEYFQQAVEIQGKVLTRVPMKFDAKIDMKLKNIKIETNPCHEETEIVVGRHKAFAVSRNLGELGVEKRTSILPGDASSNIVEEPFKPSDRASSEDFTKQEADSTSKKHAYSSQEDLRHVTGRKTHKRDICVKLQHLGCQLCFSRRSRDASFLKNTYLHRFIGEHEVKVVLIPVETDADIDKIQLEIQAGSRAASKIIHEVKSESEEEGESSLYDNIQAKLKKILGIENVFKASDFVYGSGKHFPLNEGKNLKLWKAGMAKKGWGCFEMCQCPMLRYCSYGIANKTRHQKKRPSKKENTVLTELGADPDIKHPSSSSSASSAVSSSSSSAVSPRRKEAGDEDENDQEEEQARNKDASSKSSSSSGRSSKSSSSSGGRSKSSSSSSSSGGSSKSSKSSSSSSGRSSKSSKSSSSSSGRSSKSSSSGRSSRDSSSSSSSSSSDRSSSSSSSSSSDRSSKSSSSSSKSSSSSSSDRSSKSSSSSSSDRSSRSSSRSSHSSSSSSSSSRSSHSSSSSSSSSRKSSSHHSHGHHWRHVNGSSSSESLSHHSHEHHSGHLEDSSSSSSSSSAYSKIWEAHEIYQYRFKSAHRQEFPKRKLPDDQISSSHSSARSSRASSQASWPKFLGDVKPPVLAVFLHGIHDGKKIGGLQLVAYADIDSIRPRMQVFVSNLTDSSKWKLCADASVLNAHKATAYLKWGRNCQDYKVSSELVTGQFAAHPAVQLKLEWPKVPSSVRSIAEWFYKFVPGAAFMLGFSEKMDKNPSRQARVIVALTSPRTCDVVIKLPDITLYEKAMRLPLSLPVGSKIPASELQPPIWNVFAEAPSAVLENLKAQCSVSYNKITTFNEVRFNYTMPTNCYHILAQDCSSDLKFLVMMKNAEEAVNLKAINIKIGNHEVDMRPASGRVKLLVDGAESPTNVSFTSADIDLACILPGIGASLWIHSENQGLVLLAPAYGIDKLFFDGYTFRIQVALWMAGKMCGLCGKYDAECEQEYRMPNGYVAKDAVSFGHSWILEEKPCRGACKLRHTFVKLEKTVQLAGVESKCYSTEPVLRCTKGCSPTKTAPVTVGFHCLPADSATSLTDKQTKFDQKSEDIQDTVDAHIACSCEDEDCST</sequence>
<feature type="compositionally biased region" description="Basic and acidic residues" evidence="11">
    <location>
        <begin position="1269"/>
        <end position="1291"/>
    </location>
</feature>
<feature type="compositionally biased region" description="Low complexity" evidence="11">
    <location>
        <begin position="1785"/>
        <end position="1796"/>
    </location>
</feature>
<name>A0A3M0K5W1_HIRRU</name>
<gene>
    <name evidence="14" type="ORF">DUI87_14774</name>
</gene>
<dbReference type="InterPro" id="IPR015819">
    <property type="entry name" value="Lipid_transp_b-sht_shell"/>
</dbReference>
<feature type="compositionally biased region" description="Basic residues" evidence="11">
    <location>
        <begin position="1705"/>
        <end position="1717"/>
    </location>
</feature>
<evidence type="ECO:0000259" key="13">
    <source>
        <dbReference type="PROSITE" id="PS51233"/>
    </source>
</evidence>
<evidence type="ECO:0000256" key="2">
    <source>
        <dbReference type="ARBA" id="ARBA00022553"/>
    </source>
</evidence>
<evidence type="ECO:0000256" key="4">
    <source>
        <dbReference type="ARBA" id="ARBA00022761"/>
    </source>
</evidence>
<dbReference type="InterPro" id="IPR015816">
    <property type="entry name" value="Vitellinogen_b-sht_N"/>
</dbReference>
<dbReference type="InterPro" id="IPR001846">
    <property type="entry name" value="VWF_type-D"/>
</dbReference>
<dbReference type="SMART" id="SM00638">
    <property type="entry name" value="LPD_N"/>
    <property type="match status" value="1"/>
</dbReference>
<dbReference type="Gene3D" id="2.20.80.10">
    <property type="entry name" value="Lipovitellin-phosvitin complex, chain A, domain 4"/>
    <property type="match status" value="1"/>
</dbReference>
<comment type="similarity">
    <text evidence="1">Belongs to the ADIP family.</text>
</comment>
<dbReference type="GO" id="GO:0071391">
    <property type="term" value="P:cellular response to estrogen stimulus"/>
    <property type="evidence" value="ECO:0007669"/>
    <property type="project" value="TreeGrafter"/>
</dbReference>
<dbReference type="OrthoDB" id="5956066at2759"/>
<evidence type="ECO:0000259" key="12">
    <source>
        <dbReference type="PROSITE" id="PS51211"/>
    </source>
</evidence>
<evidence type="ECO:0000256" key="6">
    <source>
        <dbReference type="ARBA" id="ARBA00023157"/>
    </source>
</evidence>
<dbReference type="FunFam" id="2.20.50.20:FF:000005">
    <property type="entry name" value="Vitellogenin 3"/>
    <property type="match status" value="1"/>
</dbReference>
<dbReference type="FunFam" id="1.25.10.20:FF:000002">
    <property type="entry name" value="Vitellogenin 7"/>
    <property type="match status" value="1"/>
</dbReference>
<keyword evidence="2" id="KW-0597">Phosphoprotein</keyword>
<dbReference type="Gene3D" id="2.30.230.10">
    <property type="entry name" value="Lipovitellin, beta-sheet shell regions, chain A"/>
    <property type="match status" value="1"/>
</dbReference>
<dbReference type="Pfam" id="PF09175">
    <property type="entry name" value="Vit_b-sht_shell"/>
    <property type="match status" value="1"/>
</dbReference>
<evidence type="ECO:0000256" key="3">
    <source>
        <dbReference type="ARBA" id="ARBA00022729"/>
    </source>
</evidence>
<evidence type="ECO:0000256" key="9">
    <source>
        <dbReference type="PROSITE-ProRule" id="PRU00557"/>
    </source>
</evidence>
<dbReference type="SUPFAM" id="SSF48431">
    <property type="entry name" value="Lipovitellin-phosvitin complex, superhelical domain"/>
    <property type="match status" value="1"/>
</dbReference>
<keyword evidence="5 10" id="KW-0175">Coiled coil</keyword>